<dbReference type="Pfam" id="PF13091">
    <property type="entry name" value="PLDc_2"/>
    <property type="match status" value="1"/>
</dbReference>
<comment type="caution">
    <text evidence="2">The sequence shown here is derived from an EMBL/GenBank/DDBJ whole genome shotgun (WGS) entry which is preliminary data.</text>
</comment>
<evidence type="ECO:0000259" key="1">
    <source>
        <dbReference type="Pfam" id="PF13091"/>
    </source>
</evidence>
<accession>A0AAP2DH89</accession>
<dbReference type="Proteomes" id="UP001319180">
    <property type="component" value="Unassembled WGS sequence"/>
</dbReference>
<keyword evidence="3" id="KW-1185">Reference proteome</keyword>
<dbReference type="Gene3D" id="3.30.870.10">
    <property type="entry name" value="Endonuclease Chain A"/>
    <property type="match status" value="1"/>
</dbReference>
<evidence type="ECO:0000313" key="2">
    <source>
        <dbReference type="EMBL" id="MBT1689337.1"/>
    </source>
</evidence>
<dbReference type="InterPro" id="IPR025202">
    <property type="entry name" value="PLD-like_dom"/>
</dbReference>
<dbReference type="RefSeq" id="WP_254092563.1">
    <property type="nucleotide sequence ID" value="NZ_JAHESC010000039.1"/>
</dbReference>
<evidence type="ECO:0000313" key="3">
    <source>
        <dbReference type="Proteomes" id="UP001319180"/>
    </source>
</evidence>
<name>A0AAP2DH89_9BACT</name>
<dbReference type="AlphaFoldDB" id="A0AAP2DH89"/>
<feature type="domain" description="Phospholipase D-like" evidence="1">
    <location>
        <begin position="15"/>
        <end position="136"/>
    </location>
</feature>
<dbReference type="EMBL" id="JAHESC010000039">
    <property type="protein sequence ID" value="MBT1689337.1"/>
    <property type="molecule type" value="Genomic_DNA"/>
</dbReference>
<gene>
    <name evidence="2" type="ORF">KK078_22420</name>
</gene>
<proteinExistence type="predicted"/>
<reference evidence="2 3" key="1">
    <citation type="submission" date="2021-05" db="EMBL/GenBank/DDBJ databases">
        <title>A Polyphasic approach of four new species of the genus Ohtaekwangia: Ohtaekwangia histidinii sp. nov., Ohtaekwangia cretensis sp. nov., Ohtaekwangia indiensis sp. nov., Ohtaekwangia reichenbachii sp. nov. from diverse environment.</title>
        <authorList>
            <person name="Octaviana S."/>
        </authorList>
    </citation>
    <scope>NUCLEOTIDE SEQUENCE [LARGE SCALE GENOMIC DNA]</scope>
    <source>
        <strain evidence="2 3">PWU37</strain>
    </source>
</reference>
<organism evidence="2 3">
    <name type="scientific">Dawidia soli</name>
    <dbReference type="NCBI Taxonomy" id="2782352"/>
    <lineage>
        <taxon>Bacteria</taxon>
        <taxon>Pseudomonadati</taxon>
        <taxon>Bacteroidota</taxon>
        <taxon>Cytophagia</taxon>
        <taxon>Cytophagales</taxon>
        <taxon>Chryseotaleaceae</taxon>
        <taxon>Dawidia</taxon>
    </lineage>
</organism>
<protein>
    <recommendedName>
        <fullName evidence="1">Phospholipase D-like domain-containing protein</fullName>
    </recommendedName>
</protein>
<sequence length="435" mass="51114">MISKRLFPDLAPLLNSADVIWVAMALVKETALKQLLAEIKNEHASVKFLIGTDLPTEPKALYHIQSRLSDNFLARLFETSKTFHPKVYLLQHGLKYTAVVGSANMTLGGFQDNIELGVFVENQDDCIEIQKWFTKLFHAGFPINKDNIALYENRYNETKEIEGIVRRSRKSGFKKPATGNPLEGIDFGNRYFKYEHHWAFRPVLWEDRSAAANRERKAAYDRFFELHSQIFPLFAQKNFRELAHHHIDRFIVSHFSHQDGYTSKQLKSIWLSYGKNNELLNQYRNKYSPRDDDDSENTQSFINHARLQVIIHQNDIGIWLFFAKGNGGSELDRRHFRDKMNSSKVYREQFFKACQKLRDPYFIWLDENVPLSSFEDEDALHTFCKSDHSSNHFVIGRDFRIEDPEVSLKEFPDTVMREFEKLFPLYDMMRDKEFG</sequence>
<dbReference type="SUPFAM" id="SSF56024">
    <property type="entry name" value="Phospholipase D/nuclease"/>
    <property type="match status" value="1"/>
</dbReference>